<dbReference type="Gene3D" id="3.90.1300.10">
    <property type="entry name" value="Amidase signature (AS) domain"/>
    <property type="match status" value="1"/>
</dbReference>
<evidence type="ECO:0000313" key="2">
    <source>
        <dbReference type="EMBL" id="PEH40781.1"/>
    </source>
</evidence>
<name>A0A2A7SB29_BURGA</name>
<protein>
    <recommendedName>
        <fullName evidence="1">Amidase domain-containing protein</fullName>
    </recommendedName>
</protein>
<evidence type="ECO:0000313" key="3">
    <source>
        <dbReference type="Proteomes" id="UP000220629"/>
    </source>
</evidence>
<organism evidence="2 3">
    <name type="scientific">Burkholderia gladioli</name>
    <name type="common">Pseudomonas marginata</name>
    <name type="synonym">Phytomonas marginata</name>
    <dbReference type="NCBI Taxonomy" id="28095"/>
    <lineage>
        <taxon>Bacteria</taxon>
        <taxon>Pseudomonadati</taxon>
        <taxon>Pseudomonadota</taxon>
        <taxon>Betaproteobacteria</taxon>
        <taxon>Burkholderiales</taxon>
        <taxon>Burkholderiaceae</taxon>
        <taxon>Burkholderia</taxon>
    </lineage>
</organism>
<evidence type="ECO:0000259" key="1">
    <source>
        <dbReference type="Pfam" id="PF01425"/>
    </source>
</evidence>
<dbReference type="InterPro" id="IPR023631">
    <property type="entry name" value="Amidase_dom"/>
</dbReference>
<reference evidence="3" key="1">
    <citation type="submission" date="2017-09" db="EMBL/GenBank/DDBJ databases">
        <title>FDA dAtabase for Regulatory Grade micrObial Sequences (FDA-ARGOS): Supporting development and validation of Infectious Disease Dx tests.</title>
        <authorList>
            <person name="Minogue T."/>
            <person name="Wolcott M."/>
            <person name="Wasieloski L."/>
            <person name="Aguilar W."/>
            <person name="Moore D."/>
            <person name="Tallon L."/>
            <person name="Sadzewicz L."/>
            <person name="Ott S."/>
            <person name="Zhao X."/>
            <person name="Nagaraj S."/>
            <person name="Vavikolanu K."/>
            <person name="Aluvathingal J."/>
            <person name="Nadendla S."/>
            <person name="Sichtig H."/>
        </authorList>
    </citation>
    <scope>NUCLEOTIDE SEQUENCE [LARGE SCALE GENOMIC DNA]</scope>
    <source>
        <strain evidence="3">FDAARGOS_390</strain>
    </source>
</reference>
<dbReference type="Pfam" id="PF01425">
    <property type="entry name" value="Amidase"/>
    <property type="match status" value="1"/>
</dbReference>
<gene>
    <name evidence="2" type="ORF">CRM94_00550</name>
</gene>
<dbReference type="InterPro" id="IPR036928">
    <property type="entry name" value="AS_sf"/>
</dbReference>
<dbReference type="Proteomes" id="UP000220629">
    <property type="component" value="Unassembled WGS sequence"/>
</dbReference>
<comment type="caution">
    <text evidence="2">The sequence shown here is derived from an EMBL/GenBank/DDBJ whole genome shotgun (WGS) entry which is preliminary data.</text>
</comment>
<sequence>MGLENGFQWEKGVLKSSWFTEDRQSLLPKSIATYLKAPDPSLVEYVAAEQATVRYKDIFAGFFENYDALLCPVTAIHAPLHGLSEYVINGVTVPAWHMVTATTPFNLSGLPALSMRFGTSDDNMPVAV</sequence>
<dbReference type="EMBL" id="PDDY01000001">
    <property type="protein sequence ID" value="PEH40781.1"/>
    <property type="molecule type" value="Genomic_DNA"/>
</dbReference>
<dbReference type="AlphaFoldDB" id="A0A2A7SB29"/>
<dbReference type="SUPFAM" id="SSF75304">
    <property type="entry name" value="Amidase signature (AS) enzymes"/>
    <property type="match status" value="1"/>
</dbReference>
<accession>A0A2A7SB29</accession>
<dbReference type="RefSeq" id="WP_098151278.1">
    <property type="nucleotide sequence ID" value="NZ_CP065596.1"/>
</dbReference>
<proteinExistence type="predicted"/>
<feature type="domain" description="Amidase" evidence="1">
    <location>
        <begin position="43"/>
        <end position="128"/>
    </location>
</feature>